<proteinExistence type="predicted"/>
<dbReference type="OrthoDB" id="9924204at2"/>
<evidence type="ECO:0000256" key="1">
    <source>
        <dbReference type="SAM" id="Phobius"/>
    </source>
</evidence>
<feature type="transmembrane region" description="Helical" evidence="1">
    <location>
        <begin position="6"/>
        <end position="23"/>
    </location>
</feature>
<dbReference type="Proteomes" id="UP000000263">
    <property type="component" value="Chromosome"/>
</dbReference>
<gene>
    <name evidence="2" type="ordered locus">Rcas_0564</name>
</gene>
<dbReference type="AlphaFoldDB" id="A7NGU6"/>
<keyword evidence="1" id="KW-0472">Membrane</keyword>
<reference evidence="2 3" key="1">
    <citation type="submission" date="2007-08" db="EMBL/GenBank/DDBJ databases">
        <title>Complete sequence of Roseiflexus castenholzii DSM 13941.</title>
        <authorList>
            <consortium name="US DOE Joint Genome Institute"/>
            <person name="Copeland A."/>
            <person name="Lucas S."/>
            <person name="Lapidus A."/>
            <person name="Barry K."/>
            <person name="Glavina del Rio T."/>
            <person name="Dalin E."/>
            <person name="Tice H."/>
            <person name="Pitluck S."/>
            <person name="Thompson L.S."/>
            <person name="Brettin T."/>
            <person name="Bruce D."/>
            <person name="Detter J.C."/>
            <person name="Han C."/>
            <person name="Tapia R."/>
            <person name="Schmutz J."/>
            <person name="Larimer F."/>
            <person name="Land M."/>
            <person name="Hauser L."/>
            <person name="Kyrpides N."/>
            <person name="Mikhailova N."/>
            <person name="Bryant D.A."/>
            <person name="Hanada S."/>
            <person name="Tsukatani Y."/>
            <person name="Richardson P."/>
        </authorList>
    </citation>
    <scope>NUCLEOTIDE SEQUENCE [LARGE SCALE GENOMIC DNA]</scope>
    <source>
        <strain evidence="3">DSM 13941 / HLO8</strain>
    </source>
</reference>
<keyword evidence="1" id="KW-1133">Transmembrane helix</keyword>
<keyword evidence="3" id="KW-1185">Reference proteome</keyword>
<evidence type="ECO:0000313" key="2">
    <source>
        <dbReference type="EMBL" id="ABU56693.1"/>
    </source>
</evidence>
<dbReference type="EMBL" id="CP000804">
    <property type="protein sequence ID" value="ABU56693.1"/>
    <property type="molecule type" value="Genomic_DNA"/>
</dbReference>
<dbReference type="RefSeq" id="WP_012119124.1">
    <property type="nucleotide sequence ID" value="NC_009767.1"/>
</dbReference>
<name>A7NGU6_ROSCS</name>
<dbReference type="HOGENOM" id="CLU_2344885_0_0_0"/>
<evidence type="ECO:0000313" key="3">
    <source>
        <dbReference type="Proteomes" id="UP000000263"/>
    </source>
</evidence>
<accession>A7NGU6</accession>
<protein>
    <recommendedName>
        <fullName evidence="4">Transglycosylase-associated protein</fullName>
    </recommendedName>
</protein>
<keyword evidence="1" id="KW-0812">Transmembrane</keyword>
<sequence length="98" mass="9913">MAYLVWTIIGVFVAVLLGAVLPHRSMSGSVVVLPLVGVFGALLGGIIGSGIVHADHAVTLPGALGAILGTVIFVLLSQTQPDAGNRRIGRGNPGADDF</sequence>
<organism evidence="2 3">
    <name type="scientific">Roseiflexus castenholzii (strain DSM 13941 / HLO8)</name>
    <dbReference type="NCBI Taxonomy" id="383372"/>
    <lineage>
        <taxon>Bacteria</taxon>
        <taxon>Bacillati</taxon>
        <taxon>Chloroflexota</taxon>
        <taxon>Chloroflexia</taxon>
        <taxon>Chloroflexales</taxon>
        <taxon>Roseiflexineae</taxon>
        <taxon>Roseiflexaceae</taxon>
        <taxon>Roseiflexus</taxon>
    </lineage>
</organism>
<dbReference type="KEGG" id="rca:Rcas_0564"/>
<feature type="transmembrane region" description="Helical" evidence="1">
    <location>
        <begin position="30"/>
        <end position="52"/>
    </location>
</feature>
<evidence type="ECO:0008006" key="4">
    <source>
        <dbReference type="Google" id="ProtNLM"/>
    </source>
</evidence>
<feature type="transmembrane region" description="Helical" evidence="1">
    <location>
        <begin position="58"/>
        <end position="77"/>
    </location>
</feature>